<accession>A0ABR2F9A1</accession>
<dbReference type="Gene3D" id="3.40.50.300">
    <property type="entry name" value="P-loop containing nucleotide triphosphate hydrolases"/>
    <property type="match status" value="1"/>
</dbReference>
<dbReference type="EMBL" id="JBBPBM010000007">
    <property type="protein sequence ID" value="KAK8574904.1"/>
    <property type="molecule type" value="Genomic_DNA"/>
</dbReference>
<sequence length="102" mass="11220">MDSKPVEDMIETSSKVHFSGFHMVGLKVNNNEKPYTSSATDNVHKQPFIIEVAGGAASGKTTVCDMIIQQFHDQRVVLVNQVNVPSSKCNFVKDYSNKESSA</sequence>
<proteinExistence type="predicted"/>
<protein>
    <submittedName>
        <fullName evidence="1">Uncharacterized protein</fullName>
    </submittedName>
</protein>
<reference evidence="1 2" key="1">
    <citation type="journal article" date="2024" name="G3 (Bethesda)">
        <title>Genome assembly of Hibiscus sabdariffa L. provides insights into metabolisms of medicinal natural products.</title>
        <authorList>
            <person name="Kim T."/>
        </authorList>
    </citation>
    <scope>NUCLEOTIDE SEQUENCE [LARGE SCALE GENOMIC DNA]</scope>
    <source>
        <strain evidence="1">TK-2024</strain>
        <tissue evidence="1">Old leaves</tissue>
    </source>
</reference>
<comment type="caution">
    <text evidence="1">The sequence shown here is derived from an EMBL/GenBank/DDBJ whole genome shotgun (WGS) entry which is preliminary data.</text>
</comment>
<keyword evidence="2" id="KW-1185">Reference proteome</keyword>
<gene>
    <name evidence="1" type="ORF">V6N12_062581</name>
</gene>
<dbReference type="Proteomes" id="UP001472677">
    <property type="component" value="Unassembled WGS sequence"/>
</dbReference>
<organism evidence="1 2">
    <name type="scientific">Hibiscus sabdariffa</name>
    <name type="common">roselle</name>
    <dbReference type="NCBI Taxonomy" id="183260"/>
    <lineage>
        <taxon>Eukaryota</taxon>
        <taxon>Viridiplantae</taxon>
        <taxon>Streptophyta</taxon>
        <taxon>Embryophyta</taxon>
        <taxon>Tracheophyta</taxon>
        <taxon>Spermatophyta</taxon>
        <taxon>Magnoliopsida</taxon>
        <taxon>eudicotyledons</taxon>
        <taxon>Gunneridae</taxon>
        <taxon>Pentapetalae</taxon>
        <taxon>rosids</taxon>
        <taxon>malvids</taxon>
        <taxon>Malvales</taxon>
        <taxon>Malvaceae</taxon>
        <taxon>Malvoideae</taxon>
        <taxon>Hibiscus</taxon>
    </lineage>
</organism>
<name>A0ABR2F9A1_9ROSI</name>
<evidence type="ECO:0000313" key="2">
    <source>
        <dbReference type="Proteomes" id="UP001472677"/>
    </source>
</evidence>
<dbReference type="InterPro" id="IPR027417">
    <property type="entry name" value="P-loop_NTPase"/>
</dbReference>
<dbReference type="SUPFAM" id="SSF52540">
    <property type="entry name" value="P-loop containing nucleoside triphosphate hydrolases"/>
    <property type="match status" value="1"/>
</dbReference>
<evidence type="ECO:0000313" key="1">
    <source>
        <dbReference type="EMBL" id="KAK8574904.1"/>
    </source>
</evidence>